<protein>
    <submittedName>
        <fullName evidence="1">Single-stranded DNA binding protein</fullName>
    </submittedName>
</protein>
<evidence type="ECO:0000313" key="2">
    <source>
        <dbReference type="Proteomes" id="UP000663144"/>
    </source>
</evidence>
<dbReference type="RefSeq" id="YP_010670486.1">
    <property type="nucleotide sequence ID" value="NC_070964.1"/>
</dbReference>
<sequence>MTLDEIQSMWKKDSEMDQDLLCEESLRVPQLHMKYHELFNTFYMMKKENEYKLKSLIRDKWKYYKGKAPKEIYKEIPFDLKLTTKEEITMFIDADEDVQKAQYKLDYIEQILSYLESILKMVNNRSYQIKNAIEWERFKSGV</sequence>
<keyword evidence="2" id="KW-1185">Reference proteome</keyword>
<dbReference type="KEGG" id="vg:77946691"/>
<dbReference type="Proteomes" id="UP000663144">
    <property type="component" value="Segment"/>
</dbReference>
<dbReference type="GeneID" id="77946691"/>
<dbReference type="EMBL" id="MW117965">
    <property type="protein sequence ID" value="QPB07995.1"/>
    <property type="molecule type" value="Genomic_DNA"/>
</dbReference>
<organism evidence="1 2">
    <name type="scientific">Synechococcus phage S-H38</name>
    <dbReference type="NCBI Taxonomy" id="2783673"/>
    <lineage>
        <taxon>Viruses</taxon>
        <taxon>Duplodnaviria</taxon>
        <taxon>Heunggongvirae</taxon>
        <taxon>Uroviricota</taxon>
        <taxon>Caudoviricetes</taxon>
        <taxon>Pantevenvirales</taxon>
        <taxon>Kyanoviridae</taxon>
        <taxon>Yellowseavirus</taxon>
        <taxon>Yellowseavirus thirtyeight</taxon>
    </lineage>
</organism>
<proteinExistence type="predicted"/>
<accession>A0A873WJ08</accession>
<reference evidence="1" key="1">
    <citation type="submission" date="2020-10" db="EMBL/GenBank/DDBJ databases">
        <title>The Isolation and Genome Sequence of a Novel Cyanophage S-H38 from the Yellow Sea, China.</title>
        <authorList>
            <person name="Jiang T."/>
        </authorList>
    </citation>
    <scope>NUCLEOTIDE SEQUENCE</scope>
</reference>
<dbReference type="InterPro" id="IPR021289">
    <property type="entry name" value="UvsY"/>
</dbReference>
<dbReference type="Pfam" id="PF11056">
    <property type="entry name" value="UvsY"/>
    <property type="match status" value="1"/>
</dbReference>
<name>A0A873WJ08_9CAUD</name>
<evidence type="ECO:0000313" key="1">
    <source>
        <dbReference type="EMBL" id="QPB07995.1"/>
    </source>
</evidence>